<organism evidence="1 2">
    <name type="scientific">Pseudomonas syringae pv. atrofaciens</name>
    <dbReference type="NCBI Taxonomy" id="192087"/>
    <lineage>
        <taxon>Bacteria</taxon>
        <taxon>Pseudomonadati</taxon>
        <taxon>Pseudomonadota</taxon>
        <taxon>Gammaproteobacteria</taxon>
        <taxon>Pseudomonadales</taxon>
        <taxon>Pseudomonadaceae</taxon>
        <taxon>Pseudomonas</taxon>
        <taxon>Pseudomonas syringae</taxon>
    </lineage>
</organism>
<name>A0AAD0MZ81_PSESX</name>
<sequence>MPRLGAKLLKLALRRIGLGQKYSSTEQLCFRGFIEITPVISFTHEVRPFGQPGNMKIKLSRFQQGMPTDIRAVTAYYYKPCVVPVERHSPTMIQMAP</sequence>
<dbReference type="Proteomes" id="UP000240475">
    <property type="component" value="Chromosome"/>
</dbReference>
<protein>
    <submittedName>
        <fullName evidence="1">Uncharacterized protein</fullName>
    </submittedName>
</protein>
<proteinExistence type="predicted"/>
<accession>A0AAD0MZ81</accession>
<dbReference type="AlphaFoldDB" id="A0AAD0MZ81"/>
<evidence type="ECO:0000313" key="1">
    <source>
        <dbReference type="EMBL" id="AVX24906.1"/>
    </source>
</evidence>
<dbReference type="EMBL" id="CP028490">
    <property type="protein sequence ID" value="AVX24906.1"/>
    <property type="molecule type" value="Genomic_DNA"/>
</dbReference>
<reference evidence="1 2" key="1">
    <citation type="submission" date="2018-04" db="EMBL/GenBank/DDBJ databases">
        <authorList>
            <person name="Cha J.-S."/>
        </authorList>
    </citation>
    <scope>NUCLEOTIDE SEQUENCE [LARGE SCALE GENOMIC DNA]</scope>
    <source>
        <strain evidence="1 2">LMG5095</strain>
    </source>
</reference>
<evidence type="ECO:0000313" key="2">
    <source>
        <dbReference type="Proteomes" id="UP000240475"/>
    </source>
</evidence>
<gene>
    <name evidence="1" type="ORF">DA456_16700</name>
</gene>